<dbReference type="PANTHER" id="PTHR30006">
    <property type="entry name" value="THIAMINE-BINDING PERIPLASMIC PROTEIN-RELATED"/>
    <property type="match status" value="1"/>
</dbReference>
<evidence type="ECO:0000256" key="9">
    <source>
        <dbReference type="SAM" id="SignalP"/>
    </source>
</evidence>
<proteinExistence type="inferred from homology"/>
<protein>
    <submittedName>
        <fullName evidence="10">Iron ABC transporter substrate-binding protein</fullName>
    </submittedName>
</protein>
<reference evidence="11" key="1">
    <citation type="submission" date="2016-01" db="EMBL/GenBank/DDBJ databases">
        <title>WGS of SAMN04407783.</title>
        <authorList>
            <person name="Adams M."/>
            <person name="Sutton G."/>
            <person name="Nelson K."/>
            <person name="Thaden J."/>
            <person name="Fowler V."/>
            <person name="Mccorrison J."/>
            <person name="Sanka R."/>
            <person name="Brinkac L."/>
            <person name="Nierman W."/>
        </authorList>
    </citation>
    <scope>NUCLEOTIDE SEQUENCE [LARGE SCALE GENOMIC DNA]</scope>
    <source>
        <strain evidence="11">GN04363</strain>
    </source>
</reference>
<evidence type="ECO:0000256" key="5">
    <source>
        <dbReference type="ARBA" id="ARBA00022729"/>
    </source>
</evidence>
<dbReference type="Proteomes" id="UP000064715">
    <property type="component" value="Unassembled WGS sequence"/>
</dbReference>
<evidence type="ECO:0000256" key="1">
    <source>
        <dbReference type="ARBA" id="ARBA00008520"/>
    </source>
</evidence>
<keyword evidence="3" id="KW-0410">Iron transport</keyword>
<dbReference type="CDD" id="cd13543">
    <property type="entry name" value="PBP2_Fbp"/>
    <property type="match status" value="1"/>
</dbReference>
<organism evidence="10 11">
    <name type="scientific">Enterobacter genomosp. O</name>
    <dbReference type="NCBI Taxonomy" id="2364150"/>
    <lineage>
        <taxon>Bacteria</taxon>
        <taxon>Pseudomonadati</taxon>
        <taxon>Pseudomonadota</taxon>
        <taxon>Gammaproteobacteria</taxon>
        <taxon>Enterobacterales</taxon>
        <taxon>Enterobacteriaceae</taxon>
        <taxon>Enterobacter</taxon>
        <taxon>Enterobacter cloacae complex</taxon>
        <taxon>Enterobacter cloacae complex clade O</taxon>
    </lineage>
</organism>
<feature type="chain" id="PRO_5007060382" evidence="9">
    <location>
        <begin position="27"/>
        <end position="338"/>
    </location>
</feature>
<sequence length="338" mass="36663">MNSRLLSCFSLALLSSSLFLSTQSVAADNSEGIVVYNAQHENLVKSWVDGFTKETGIKVTLRNGDDSELGNQLVQEGSASPADVFLTENSPSMVLVDNANLFSPLDADTLKQVPAEYRPAHGRWIGIAARSTVFVYNPEKLSEQQLPKSLMDLAKPEWKGRWAASPSGADFQAIVSAMLALKGEQATLEWLKAMKANFVAYKGNSTVMKAVNAGQIDGGVIYHYYRFVDQSKTGENSKNTQLYYFKHQDPGAFVSLSGGGVLASSKHKAQAQAFIKYITGKEGQESLRTNNAFEYAVGVNAASNPKLVPLKDLDAPKVEPSSLNSKKVIELMTQAGLL</sequence>
<evidence type="ECO:0000256" key="3">
    <source>
        <dbReference type="ARBA" id="ARBA00022496"/>
    </source>
</evidence>
<evidence type="ECO:0000256" key="7">
    <source>
        <dbReference type="ARBA" id="ARBA00023065"/>
    </source>
</evidence>
<dbReference type="InterPro" id="IPR026045">
    <property type="entry name" value="Ferric-bd"/>
</dbReference>
<keyword evidence="5 9" id="KW-0732">Signal</keyword>
<dbReference type="GO" id="GO:0046872">
    <property type="term" value="F:metal ion binding"/>
    <property type="evidence" value="ECO:0007669"/>
    <property type="project" value="UniProtKB-KW"/>
</dbReference>
<feature type="binding site" evidence="8">
    <location>
        <position position="40"/>
    </location>
    <ligand>
        <name>Fe cation</name>
        <dbReference type="ChEBI" id="CHEBI:24875"/>
    </ligand>
</feature>
<evidence type="ECO:0000256" key="2">
    <source>
        <dbReference type="ARBA" id="ARBA00022448"/>
    </source>
</evidence>
<dbReference type="PANTHER" id="PTHR30006:SF15">
    <property type="entry name" value="IRON-UTILIZATION PERIPLASMIC PROTEIN"/>
    <property type="match status" value="1"/>
</dbReference>
<dbReference type="GO" id="GO:0055085">
    <property type="term" value="P:transmembrane transport"/>
    <property type="evidence" value="ECO:0007669"/>
    <property type="project" value="InterPro"/>
</dbReference>
<dbReference type="SUPFAM" id="SSF53850">
    <property type="entry name" value="Periplasmic binding protein-like II"/>
    <property type="match status" value="1"/>
</dbReference>
<feature type="binding site" evidence="8">
    <location>
        <position position="88"/>
    </location>
    <ligand>
        <name>Fe cation</name>
        <dbReference type="ChEBI" id="CHEBI:24875"/>
    </ligand>
</feature>
<dbReference type="PROSITE" id="PS01037">
    <property type="entry name" value="SBP_BACTERIAL_1"/>
    <property type="match status" value="1"/>
</dbReference>
<evidence type="ECO:0000256" key="8">
    <source>
        <dbReference type="PIRSR" id="PIRSR002825-1"/>
    </source>
</evidence>
<dbReference type="InterPro" id="IPR006061">
    <property type="entry name" value="SBP_1_CS"/>
</dbReference>
<keyword evidence="4 8" id="KW-0479">Metal-binding</keyword>
<comment type="caution">
    <text evidence="10">The sequence shown here is derived from an EMBL/GenBank/DDBJ whole genome shotgun (WGS) entry which is preliminary data.</text>
</comment>
<dbReference type="GO" id="GO:0006826">
    <property type="term" value="P:iron ion transport"/>
    <property type="evidence" value="ECO:0007669"/>
    <property type="project" value="UniProtKB-KW"/>
</dbReference>
<keyword evidence="11" id="KW-1185">Reference proteome</keyword>
<evidence type="ECO:0000256" key="6">
    <source>
        <dbReference type="ARBA" id="ARBA00023004"/>
    </source>
</evidence>
<dbReference type="OrthoDB" id="9769567at2"/>
<feature type="binding site" evidence="8">
    <location>
        <position position="225"/>
    </location>
    <ligand>
        <name>Fe cation</name>
        <dbReference type="ChEBI" id="CHEBI:24875"/>
    </ligand>
</feature>
<evidence type="ECO:0000313" key="11">
    <source>
        <dbReference type="Proteomes" id="UP000064715"/>
    </source>
</evidence>
<dbReference type="AlphaFoldDB" id="A0A0X4EH69"/>
<dbReference type="RefSeq" id="WP_059312316.1">
    <property type="nucleotide sequence ID" value="NZ_LRCR01000038.1"/>
</dbReference>
<keyword evidence="7" id="KW-0406">Ion transport</keyword>
<dbReference type="EMBL" id="LRCR01000038">
    <property type="protein sequence ID" value="KUQ81063.1"/>
    <property type="molecule type" value="Genomic_DNA"/>
</dbReference>
<dbReference type="Gene3D" id="3.40.190.10">
    <property type="entry name" value="Periplasmic binding protein-like II"/>
    <property type="match status" value="2"/>
</dbReference>
<accession>A0A0X4EH69</accession>
<keyword evidence="6 8" id="KW-0408">Iron</keyword>
<dbReference type="GO" id="GO:0030288">
    <property type="term" value="C:outer membrane-bounded periplasmic space"/>
    <property type="evidence" value="ECO:0007669"/>
    <property type="project" value="TreeGrafter"/>
</dbReference>
<dbReference type="Pfam" id="PF13343">
    <property type="entry name" value="SBP_bac_6"/>
    <property type="match status" value="1"/>
</dbReference>
<name>A0A0X4EH69_9ENTR</name>
<keyword evidence="2" id="KW-0813">Transport</keyword>
<feature type="signal peptide" evidence="9">
    <location>
        <begin position="1"/>
        <end position="26"/>
    </location>
</feature>
<dbReference type="PIRSF" id="PIRSF002825">
    <property type="entry name" value="CfbpA"/>
    <property type="match status" value="1"/>
</dbReference>
<evidence type="ECO:0000256" key="4">
    <source>
        <dbReference type="ARBA" id="ARBA00022723"/>
    </source>
</evidence>
<comment type="similarity">
    <text evidence="1">Belongs to the bacterial solute-binding protein 1 family.</text>
</comment>
<evidence type="ECO:0000313" key="10">
    <source>
        <dbReference type="EMBL" id="KUQ81063.1"/>
    </source>
</evidence>
<feature type="binding site" evidence="8">
    <location>
        <position position="224"/>
    </location>
    <ligand>
        <name>Fe cation</name>
        <dbReference type="ChEBI" id="CHEBI:24875"/>
    </ligand>
</feature>
<gene>
    <name evidence="10" type="ORF">AWI28_22570</name>
</gene>